<evidence type="ECO:0000256" key="1">
    <source>
        <dbReference type="SAM" id="SignalP"/>
    </source>
</evidence>
<keyword evidence="3" id="KW-1185">Reference proteome</keyword>
<reference evidence="3" key="1">
    <citation type="journal article" date="2019" name="Int. J. Syst. Evol. Microbiol.">
        <title>The Global Catalogue of Microorganisms (GCM) 10K type strain sequencing project: providing services to taxonomists for standard genome sequencing and annotation.</title>
        <authorList>
            <consortium name="The Broad Institute Genomics Platform"/>
            <consortium name="The Broad Institute Genome Sequencing Center for Infectious Disease"/>
            <person name="Wu L."/>
            <person name="Ma J."/>
        </authorList>
    </citation>
    <scope>NUCLEOTIDE SEQUENCE [LARGE SCALE GENOMIC DNA]</scope>
    <source>
        <strain evidence="3">KCTC 23707</strain>
    </source>
</reference>
<dbReference type="RefSeq" id="WP_378796089.1">
    <property type="nucleotide sequence ID" value="NZ_JBHUER010000001.1"/>
</dbReference>
<evidence type="ECO:0000313" key="2">
    <source>
        <dbReference type="EMBL" id="MFD1701551.1"/>
    </source>
</evidence>
<keyword evidence="1" id="KW-0732">Signal</keyword>
<name>A0ABW4K232_9HYPH</name>
<sequence>MSSLRTKIAAAVCALGVAGLAAAPASAEPFRHGPGGYGHSGWGGSHWGGGPRWGGPRYYGYHHRGPGWGGAAAFGALGLATGAVLASEAGPAPGYYAYGGECRVTSWRHDAYGYPVKVISYRPC</sequence>
<proteinExistence type="predicted"/>
<feature type="chain" id="PRO_5046243798" description="Sulfur globule protein" evidence="1">
    <location>
        <begin position="28"/>
        <end position="124"/>
    </location>
</feature>
<dbReference type="Proteomes" id="UP001597308">
    <property type="component" value="Unassembled WGS sequence"/>
</dbReference>
<gene>
    <name evidence="2" type="ORF">ACFSCV_00885</name>
</gene>
<comment type="caution">
    <text evidence="2">The sequence shown here is derived from an EMBL/GenBank/DDBJ whole genome shotgun (WGS) entry which is preliminary data.</text>
</comment>
<feature type="signal peptide" evidence="1">
    <location>
        <begin position="1"/>
        <end position="27"/>
    </location>
</feature>
<organism evidence="2 3">
    <name type="scientific">Methylopila henanensis</name>
    <dbReference type="NCBI Taxonomy" id="873516"/>
    <lineage>
        <taxon>Bacteria</taxon>
        <taxon>Pseudomonadati</taxon>
        <taxon>Pseudomonadota</taxon>
        <taxon>Alphaproteobacteria</taxon>
        <taxon>Hyphomicrobiales</taxon>
        <taxon>Methylopilaceae</taxon>
        <taxon>Methylopila</taxon>
    </lineage>
</organism>
<evidence type="ECO:0000313" key="3">
    <source>
        <dbReference type="Proteomes" id="UP001597308"/>
    </source>
</evidence>
<dbReference type="EMBL" id="JBHUER010000001">
    <property type="protein sequence ID" value="MFD1701551.1"/>
    <property type="molecule type" value="Genomic_DNA"/>
</dbReference>
<protein>
    <recommendedName>
        <fullName evidence="4">Sulfur globule protein</fullName>
    </recommendedName>
</protein>
<evidence type="ECO:0008006" key="4">
    <source>
        <dbReference type="Google" id="ProtNLM"/>
    </source>
</evidence>
<accession>A0ABW4K232</accession>